<accession>A0A8K0NHX7</accession>
<dbReference type="Proteomes" id="UP000811619">
    <property type="component" value="Unassembled WGS sequence"/>
</dbReference>
<proteinExistence type="predicted"/>
<keyword evidence="1" id="KW-0812">Transmembrane</keyword>
<keyword evidence="3" id="KW-1185">Reference proteome</keyword>
<evidence type="ECO:0000313" key="3">
    <source>
        <dbReference type="Proteomes" id="UP000811619"/>
    </source>
</evidence>
<protein>
    <submittedName>
        <fullName evidence="2">Uncharacterized protein</fullName>
    </submittedName>
</protein>
<sequence>MAILVFFPSLLGSLTAMTLVLAGVVLGSADATITITITLAEDAGIIPYINIIFGIYITVVTLLYLYLMYRDGRMHERELKVKEEELAFKIAEAKLK</sequence>
<organism evidence="2 3">
    <name type="scientific">Claviceps africana</name>
    <dbReference type="NCBI Taxonomy" id="83212"/>
    <lineage>
        <taxon>Eukaryota</taxon>
        <taxon>Fungi</taxon>
        <taxon>Dikarya</taxon>
        <taxon>Ascomycota</taxon>
        <taxon>Pezizomycotina</taxon>
        <taxon>Sordariomycetes</taxon>
        <taxon>Hypocreomycetidae</taxon>
        <taxon>Hypocreales</taxon>
        <taxon>Clavicipitaceae</taxon>
        <taxon>Claviceps</taxon>
    </lineage>
</organism>
<comment type="caution">
    <text evidence="2">The sequence shown here is derived from an EMBL/GenBank/DDBJ whole genome shotgun (WGS) entry which is preliminary data.</text>
</comment>
<evidence type="ECO:0000256" key="1">
    <source>
        <dbReference type="SAM" id="Phobius"/>
    </source>
</evidence>
<keyword evidence="1" id="KW-0472">Membrane</keyword>
<dbReference type="AlphaFoldDB" id="A0A8K0NHX7"/>
<feature type="transmembrane region" description="Helical" evidence="1">
    <location>
        <begin position="46"/>
        <end position="67"/>
    </location>
</feature>
<dbReference type="EMBL" id="SRPY01000419">
    <property type="protein sequence ID" value="KAG5924354.1"/>
    <property type="molecule type" value="Genomic_DNA"/>
</dbReference>
<gene>
    <name evidence="2" type="ORF">E4U42_004663</name>
</gene>
<reference evidence="2" key="1">
    <citation type="journal article" date="2020" name="bioRxiv">
        <title>Whole genome comparisons of ergot fungi reveals the divergence and evolution of species within the genus Claviceps are the result of varying mechanisms driving genome evolution and host range expansion.</title>
        <authorList>
            <person name="Wyka S.A."/>
            <person name="Mondo S.J."/>
            <person name="Liu M."/>
            <person name="Dettman J."/>
            <person name="Nalam V."/>
            <person name="Broders K.D."/>
        </authorList>
    </citation>
    <scope>NUCLEOTIDE SEQUENCE</scope>
    <source>
        <strain evidence="2">CCC 489</strain>
    </source>
</reference>
<name>A0A8K0NHX7_9HYPO</name>
<evidence type="ECO:0000313" key="2">
    <source>
        <dbReference type="EMBL" id="KAG5924354.1"/>
    </source>
</evidence>
<keyword evidence="1" id="KW-1133">Transmembrane helix</keyword>